<dbReference type="EMBL" id="JAJEWP010000001">
    <property type="protein sequence ID" value="MCC2615588.1"/>
    <property type="molecule type" value="Genomic_DNA"/>
</dbReference>
<gene>
    <name evidence="2" type="ORF">LJ739_04970</name>
</gene>
<feature type="domain" description="FAD-binding FR-type" evidence="1">
    <location>
        <begin position="4"/>
        <end position="99"/>
    </location>
</feature>
<dbReference type="Proteomes" id="UP001520878">
    <property type="component" value="Unassembled WGS sequence"/>
</dbReference>
<dbReference type="InterPro" id="IPR012165">
    <property type="entry name" value="Cyt_c3_hydrogenase_gsu"/>
</dbReference>
<accession>A0ABS8G598</accession>
<dbReference type="Gene3D" id="3.40.50.80">
    <property type="entry name" value="Nucleotide-binding domain of ferredoxin-NADP reductase (FNR) module"/>
    <property type="match status" value="1"/>
</dbReference>
<comment type="caution">
    <text evidence="2">The sequence shown here is derived from an EMBL/GenBank/DDBJ whole genome shotgun (WGS) entry which is preliminary data.</text>
</comment>
<sequence length="272" mass="30372">MTDFVPMTARLVAKTAEGDRLDTLHLKLNSDQPFGFEFGQFNMLAIPGIGEIPISIMGWQDDCLLHTVRGVGRVSDAMLALPEGSTLGLRGPFGNGWPLARFEGRDLVFITAGLGCAPVVAAINHAVTHRNRYRRIVILQGVKHHQDLLWQAKYDAWRDMGDCQVLLAASEEQKRKYHWRLGMVTELLAFAEFDPSHCAVMICGPEIMMLSAIPYLKQRQVADGDIYLSMERNFQCGQGLCGHCQLGPYFVCRDGPVFCYPDVKPWLGVKGF</sequence>
<dbReference type="PANTHER" id="PTHR43513">
    <property type="entry name" value="DIHYDROOROTATE DEHYDROGENASE B (NAD(+)), ELECTRON TRANSFER SUBUNIT"/>
    <property type="match status" value="1"/>
</dbReference>
<dbReference type="Gene3D" id="2.40.30.10">
    <property type="entry name" value="Translation factors"/>
    <property type="match status" value="1"/>
</dbReference>
<dbReference type="RefSeq" id="WP_229157587.1">
    <property type="nucleotide sequence ID" value="NZ_JAJEWP010000001.1"/>
</dbReference>
<dbReference type="InterPro" id="IPR001433">
    <property type="entry name" value="OxRdtase_FAD/NAD-bd"/>
</dbReference>
<dbReference type="Pfam" id="PF10418">
    <property type="entry name" value="DHODB_Fe-S_bind"/>
    <property type="match status" value="1"/>
</dbReference>
<dbReference type="InterPro" id="IPR019480">
    <property type="entry name" value="Dihydroorotate_DH_Fe-S-bd"/>
</dbReference>
<evidence type="ECO:0000259" key="1">
    <source>
        <dbReference type="PROSITE" id="PS51384"/>
    </source>
</evidence>
<organism evidence="2 3">
    <name type="scientific">Fluctibacter halophilus</name>
    <dbReference type="NCBI Taxonomy" id="226011"/>
    <lineage>
        <taxon>Bacteria</taxon>
        <taxon>Pseudomonadati</taxon>
        <taxon>Pseudomonadota</taxon>
        <taxon>Gammaproteobacteria</taxon>
        <taxon>Alteromonadales</taxon>
        <taxon>Alteromonadaceae</taxon>
        <taxon>Fluctibacter</taxon>
    </lineage>
</organism>
<keyword evidence="3" id="KW-1185">Reference proteome</keyword>
<dbReference type="InterPro" id="IPR050353">
    <property type="entry name" value="PyrK_electron_transfer"/>
</dbReference>
<dbReference type="InterPro" id="IPR017927">
    <property type="entry name" value="FAD-bd_FR_type"/>
</dbReference>
<evidence type="ECO:0000313" key="3">
    <source>
        <dbReference type="Proteomes" id="UP001520878"/>
    </source>
</evidence>
<dbReference type="PIRSF" id="PIRSF006816">
    <property type="entry name" value="Cyc3_hyd_g"/>
    <property type="match status" value="1"/>
</dbReference>
<dbReference type="Pfam" id="PF00175">
    <property type="entry name" value="NAD_binding_1"/>
    <property type="match status" value="1"/>
</dbReference>
<protein>
    <submittedName>
        <fullName evidence="2">FAD/NAD(P)-binding protein</fullName>
    </submittedName>
</protein>
<dbReference type="InterPro" id="IPR017938">
    <property type="entry name" value="Riboflavin_synthase-like_b-brl"/>
</dbReference>
<reference evidence="2 3" key="1">
    <citation type="submission" date="2021-10" db="EMBL/GenBank/DDBJ databases">
        <title>Draft genome of Aestuariibacter halophilus JC2043.</title>
        <authorList>
            <person name="Emsley S.A."/>
            <person name="Pfannmuller K.M."/>
            <person name="Ushijima B."/>
            <person name="Saw J.H."/>
            <person name="Videau P."/>
        </authorList>
    </citation>
    <scope>NUCLEOTIDE SEQUENCE [LARGE SCALE GENOMIC DNA]</scope>
    <source>
        <strain evidence="2 3">JC2043</strain>
    </source>
</reference>
<dbReference type="InterPro" id="IPR039261">
    <property type="entry name" value="FNR_nucleotide-bd"/>
</dbReference>
<evidence type="ECO:0000313" key="2">
    <source>
        <dbReference type="EMBL" id="MCC2615588.1"/>
    </source>
</evidence>
<dbReference type="SUPFAM" id="SSF63380">
    <property type="entry name" value="Riboflavin synthase domain-like"/>
    <property type="match status" value="1"/>
</dbReference>
<dbReference type="CDD" id="cd06221">
    <property type="entry name" value="sulfite_reductase_like"/>
    <property type="match status" value="1"/>
</dbReference>
<dbReference type="SUPFAM" id="SSF52343">
    <property type="entry name" value="Ferredoxin reductase-like, C-terminal NADP-linked domain"/>
    <property type="match status" value="1"/>
</dbReference>
<name>A0ABS8G598_9ALTE</name>
<dbReference type="PROSITE" id="PS51384">
    <property type="entry name" value="FAD_FR"/>
    <property type="match status" value="1"/>
</dbReference>
<proteinExistence type="predicted"/>